<evidence type="ECO:0000256" key="1">
    <source>
        <dbReference type="SAM" id="Coils"/>
    </source>
</evidence>
<feature type="coiled-coil region" evidence="1">
    <location>
        <begin position="22"/>
        <end position="70"/>
    </location>
</feature>
<sequence>MLKRDIYAAVASNNDLPSDEIVNIAKEDVRESHKELSRVEAEMQQLEERMERLKEEKKSIQRDLEFYSCILAPIRRLPFDMLEEIFLRCLSTDDTRPSTLTDIEEAPLLLMQVCRTWRQACLSCPRLWTSLRLEDDDIRADSSQVEDLCWRIQEWFSRSGQCPIHIVMSSTRRSIAGYMQEGQKSVVDALLPVMRRCDTLYLFGEHQPFMELLSPETLVSLRCVRIIPAKGGYPTRNWQPLANLMAAPNLRHFTCNAGLPSDIGTKDIPFHLSPHLTRLTLQRPGGSYQDVLSVLQKLHGLQTLKIVFKDNPKLAEAIVPVKVSLPSLKTLFLLDFTDPFGTEKFLDCLIDLASLSSFYYQPSRSLSRIADEALYQDAVKNGLSFAAYTLLTKNIDPMNLTNLSIPLGLNRDQVLDCFRTLPYIAELNLHRASTRRNRKMDSFELDPLILQPNSPVLLPRLRTISIKNSRRITDESVVQFTISRIQALPCSDTADGKVAVLETIEGVFLRKEQQDIASAVRQYVIDAGIEKVPHAKFTYEPYSY</sequence>
<organism evidence="2 3">
    <name type="scientific">Agrocybe pediades</name>
    <dbReference type="NCBI Taxonomy" id="84607"/>
    <lineage>
        <taxon>Eukaryota</taxon>
        <taxon>Fungi</taxon>
        <taxon>Dikarya</taxon>
        <taxon>Basidiomycota</taxon>
        <taxon>Agaricomycotina</taxon>
        <taxon>Agaricomycetes</taxon>
        <taxon>Agaricomycetidae</taxon>
        <taxon>Agaricales</taxon>
        <taxon>Agaricineae</taxon>
        <taxon>Strophariaceae</taxon>
        <taxon>Agrocybe</taxon>
    </lineage>
</organism>
<dbReference type="SUPFAM" id="SSF52047">
    <property type="entry name" value="RNI-like"/>
    <property type="match status" value="1"/>
</dbReference>
<dbReference type="Proteomes" id="UP000521872">
    <property type="component" value="Unassembled WGS sequence"/>
</dbReference>
<evidence type="ECO:0000313" key="2">
    <source>
        <dbReference type="EMBL" id="KAF4617216.1"/>
    </source>
</evidence>
<keyword evidence="1" id="KW-0175">Coiled coil</keyword>
<dbReference type="Gene3D" id="3.80.10.10">
    <property type="entry name" value="Ribonuclease Inhibitor"/>
    <property type="match status" value="1"/>
</dbReference>
<name>A0A8H4VNJ7_9AGAR</name>
<gene>
    <name evidence="2" type="ORF">D9613_006233</name>
</gene>
<dbReference type="EMBL" id="JAACJL010000030">
    <property type="protein sequence ID" value="KAF4617216.1"/>
    <property type="molecule type" value="Genomic_DNA"/>
</dbReference>
<evidence type="ECO:0000313" key="3">
    <source>
        <dbReference type="Proteomes" id="UP000521872"/>
    </source>
</evidence>
<dbReference type="Gene3D" id="1.20.1280.50">
    <property type="match status" value="1"/>
</dbReference>
<comment type="caution">
    <text evidence="2">The sequence shown here is derived from an EMBL/GenBank/DDBJ whole genome shotgun (WGS) entry which is preliminary data.</text>
</comment>
<dbReference type="InterPro" id="IPR032675">
    <property type="entry name" value="LRR_dom_sf"/>
</dbReference>
<accession>A0A8H4VNJ7</accession>
<proteinExistence type="predicted"/>
<keyword evidence="3" id="KW-1185">Reference proteome</keyword>
<protein>
    <recommendedName>
        <fullName evidence="4">F-box domain-containing protein</fullName>
    </recommendedName>
</protein>
<evidence type="ECO:0008006" key="4">
    <source>
        <dbReference type="Google" id="ProtNLM"/>
    </source>
</evidence>
<reference evidence="2 3" key="1">
    <citation type="submission" date="2019-12" db="EMBL/GenBank/DDBJ databases">
        <authorList>
            <person name="Floudas D."/>
            <person name="Bentzer J."/>
            <person name="Ahren D."/>
            <person name="Johansson T."/>
            <person name="Persson P."/>
            <person name="Tunlid A."/>
        </authorList>
    </citation>
    <scope>NUCLEOTIDE SEQUENCE [LARGE SCALE GENOMIC DNA]</scope>
    <source>
        <strain evidence="2 3">CBS 102.39</strain>
    </source>
</reference>
<dbReference type="AlphaFoldDB" id="A0A8H4VNJ7"/>